<proteinExistence type="predicted"/>
<accession>A0A1W1VSL5</accession>
<dbReference type="AlphaFoldDB" id="A0A1W1VSL5"/>
<protein>
    <submittedName>
        <fullName evidence="1">CRISPR type IV/AFERR-associated protein Csf3</fullName>
    </submittedName>
</protein>
<organism evidence="1 2">
    <name type="scientific">Thermanaeromonas toyohensis ToBE</name>
    <dbReference type="NCBI Taxonomy" id="698762"/>
    <lineage>
        <taxon>Bacteria</taxon>
        <taxon>Bacillati</taxon>
        <taxon>Bacillota</taxon>
        <taxon>Clostridia</taxon>
        <taxon>Neomoorellales</taxon>
        <taxon>Neomoorellaceae</taxon>
        <taxon>Thermanaeromonas</taxon>
    </lineage>
</organism>
<dbReference type="RefSeq" id="WP_084665015.1">
    <property type="nucleotide sequence ID" value="NZ_LT838272.1"/>
</dbReference>
<evidence type="ECO:0000313" key="1">
    <source>
        <dbReference type="EMBL" id="SMB96091.1"/>
    </source>
</evidence>
<sequence>MRPLVIDMYLASPLALPYKKPVYPLHFDSLVVAALALEQRSYYRAFAGDGFDPENDVFSPGRNPDVPLAVLEKNGIKIYCASAAIVPDASNVSALRVSWVKTAPERALIDAAKGIYDNVWKEPRPGSYLCLCVPRVRFFCVGDSKRLKDLLSLIRGVGVGRQAGFGQIEAVHIQPAPSGADPEAWGVLWRGTPVRYIPVGMYPDGAAKGWRRVCAAARPPYWHPAMRELCWAPSGILLAPECATLYLER</sequence>
<dbReference type="Proteomes" id="UP000192569">
    <property type="component" value="Chromosome I"/>
</dbReference>
<gene>
    <name evidence="1" type="ORF">SAMN00808754_1397</name>
</gene>
<dbReference type="OrthoDB" id="2579954at2"/>
<dbReference type="STRING" id="698762.SAMN00808754_1397"/>
<name>A0A1W1VSL5_9FIRM</name>
<reference evidence="1 2" key="1">
    <citation type="submission" date="2017-04" db="EMBL/GenBank/DDBJ databases">
        <authorList>
            <person name="Afonso C.L."/>
            <person name="Miller P.J."/>
            <person name="Scott M.A."/>
            <person name="Spackman E."/>
            <person name="Goraichik I."/>
            <person name="Dimitrov K.M."/>
            <person name="Suarez D.L."/>
            <person name="Swayne D.E."/>
        </authorList>
    </citation>
    <scope>NUCLEOTIDE SEQUENCE [LARGE SCALE GENOMIC DNA]</scope>
    <source>
        <strain evidence="1 2">ToBE</strain>
    </source>
</reference>
<evidence type="ECO:0000313" key="2">
    <source>
        <dbReference type="Proteomes" id="UP000192569"/>
    </source>
</evidence>
<dbReference type="EMBL" id="LT838272">
    <property type="protein sequence ID" value="SMB96091.1"/>
    <property type="molecule type" value="Genomic_DNA"/>
</dbReference>
<keyword evidence="2" id="KW-1185">Reference proteome</keyword>